<dbReference type="Proteomes" id="UP000030746">
    <property type="component" value="Unassembled WGS sequence"/>
</dbReference>
<feature type="domain" description="Fibronectin type-III" evidence="2">
    <location>
        <begin position="28"/>
        <end position="129"/>
    </location>
</feature>
<name>V4B0X4_LOTGI</name>
<proteinExistence type="predicted"/>
<accession>V4B0X4</accession>
<feature type="transmembrane region" description="Helical" evidence="1">
    <location>
        <begin position="146"/>
        <end position="171"/>
    </location>
</feature>
<sequence>MYRQYYLNITNDDGLSNSLQFQLISETVPDSPQGITLISKTTDTICIEWTPGFNGGALWSFIVQHSTDDKTWVNSSTIPDGSNNGRVDYCIEGLEPDTSYYIRVIASNKYGESLISTLFERGHPKTAPRQGSGFTNDYNSGYNSGIGAGIGIGLSLAIALVVMVIMSIYIYRYWTGKRQKSDQTYDSFNTRTRADDTQTYQELDTIPNTNSPQTNDMVHYNNTEVNQRRRGEYVTPYYANLRSQTRDDTQTYQELDTIPNTNSPQTNYMVHYNNTEANHRRRDEYVTPYYANLRSQTRDKACCENVGKSWTNVHSINKPKDQVV</sequence>
<dbReference type="GeneID" id="20237607"/>
<dbReference type="InterPro" id="IPR013783">
    <property type="entry name" value="Ig-like_fold"/>
</dbReference>
<dbReference type="EMBL" id="KB200869">
    <property type="protein sequence ID" value="ESO99881.1"/>
    <property type="molecule type" value="Genomic_DNA"/>
</dbReference>
<dbReference type="InterPro" id="IPR003961">
    <property type="entry name" value="FN3_dom"/>
</dbReference>
<keyword evidence="4" id="KW-1185">Reference proteome</keyword>
<dbReference type="Gene3D" id="2.60.40.10">
    <property type="entry name" value="Immunoglobulins"/>
    <property type="match status" value="1"/>
</dbReference>
<dbReference type="OMA" id="HRASYRI"/>
<evidence type="ECO:0000256" key="1">
    <source>
        <dbReference type="SAM" id="Phobius"/>
    </source>
</evidence>
<dbReference type="PROSITE" id="PS50853">
    <property type="entry name" value="FN3"/>
    <property type="match status" value="1"/>
</dbReference>
<dbReference type="Pfam" id="PF00041">
    <property type="entry name" value="fn3"/>
    <property type="match status" value="1"/>
</dbReference>
<dbReference type="SUPFAM" id="SSF49265">
    <property type="entry name" value="Fibronectin type III"/>
    <property type="match status" value="1"/>
</dbReference>
<dbReference type="InterPro" id="IPR036116">
    <property type="entry name" value="FN3_sf"/>
</dbReference>
<reference evidence="3 4" key="1">
    <citation type="journal article" date="2013" name="Nature">
        <title>Insights into bilaterian evolution from three spiralian genomes.</title>
        <authorList>
            <person name="Simakov O."/>
            <person name="Marletaz F."/>
            <person name="Cho S.J."/>
            <person name="Edsinger-Gonzales E."/>
            <person name="Havlak P."/>
            <person name="Hellsten U."/>
            <person name="Kuo D.H."/>
            <person name="Larsson T."/>
            <person name="Lv J."/>
            <person name="Arendt D."/>
            <person name="Savage R."/>
            <person name="Osoegawa K."/>
            <person name="de Jong P."/>
            <person name="Grimwood J."/>
            <person name="Chapman J.A."/>
            <person name="Shapiro H."/>
            <person name="Aerts A."/>
            <person name="Otillar R.P."/>
            <person name="Terry A.Y."/>
            <person name="Boore J.L."/>
            <person name="Grigoriev I.V."/>
            <person name="Lindberg D.R."/>
            <person name="Seaver E.C."/>
            <person name="Weisblat D.A."/>
            <person name="Putnam N.H."/>
            <person name="Rokhsar D.S."/>
        </authorList>
    </citation>
    <scope>NUCLEOTIDE SEQUENCE [LARGE SCALE GENOMIC DNA]</scope>
</reference>
<dbReference type="KEGG" id="lgi:LOTGIDRAFT_158037"/>
<organism evidence="3 4">
    <name type="scientific">Lottia gigantea</name>
    <name type="common">Giant owl limpet</name>
    <dbReference type="NCBI Taxonomy" id="225164"/>
    <lineage>
        <taxon>Eukaryota</taxon>
        <taxon>Metazoa</taxon>
        <taxon>Spiralia</taxon>
        <taxon>Lophotrochozoa</taxon>
        <taxon>Mollusca</taxon>
        <taxon>Gastropoda</taxon>
        <taxon>Patellogastropoda</taxon>
        <taxon>Lottioidea</taxon>
        <taxon>Lottiidae</taxon>
        <taxon>Lottia</taxon>
    </lineage>
</organism>
<dbReference type="STRING" id="225164.V4B0X4"/>
<keyword evidence="1" id="KW-1133">Transmembrane helix</keyword>
<gene>
    <name evidence="3" type="ORF">LOTGIDRAFT_158037</name>
</gene>
<keyword evidence="1" id="KW-0472">Membrane</keyword>
<evidence type="ECO:0000313" key="3">
    <source>
        <dbReference type="EMBL" id="ESO99881.1"/>
    </source>
</evidence>
<dbReference type="AlphaFoldDB" id="V4B0X4"/>
<evidence type="ECO:0000259" key="2">
    <source>
        <dbReference type="PROSITE" id="PS50853"/>
    </source>
</evidence>
<dbReference type="OrthoDB" id="6161934at2759"/>
<dbReference type="SMART" id="SM00060">
    <property type="entry name" value="FN3"/>
    <property type="match status" value="1"/>
</dbReference>
<dbReference type="CTD" id="20237607"/>
<dbReference type="CDD" id="cd00063">
    <property type="entry name" value="FN3"/>
    <property type="match status" value="1"/>
</dbReference>
<keyword evidence="1" id="KW-0812">Transmembrane</keyword>
<evidence type="ECO:0000313" key="4">
    <source>
        <dbReference type="Proteomes" id="UP000030746"/>
    </source>
</evidence>
<dbReference type="HOGENOM" id="CLU_1067823_0_0_1"/>
<protein>
    <recommendedName>
        <fullName evidence="2">Fibronectin type-III domain-containing protein</fullName>
    </recommendedName>
</protein>
<dbReference type="RefSeq" id="XP_009049322.1">
    <property type="nucleotide sequence ID" value="XM_009051074.1"/>
</dbReference>